<dbReference type="EMBL" id="FMXO01000009">
    <property type="protein sequence ID" value="SDB37314.1"/>
    <property type="molecule type" value="Genomic_DNA"/>
</dbReference>
<dbReference type="Gene3D" id="3.30.750.200">
    <property type="match status" value="1"/>
</dbReference>
<keyword evidence="4" id="KW-0408">Iron</keyword>
<evidence type="ECO:0000313" key="7">
    <source>
        <dbReference type="EMBL" id="SDB37314.1"/>
    </source>
</evidence>
<feature type="domain" description="Radical SAM C-terminal extension" evidence="6">
    <location>
        <begin position="70"/>
        <end position="149"/>
    </location>
</feature>
<dbReference type="PANTHER" id="PTHR11135">
    <property type="entry name" value="HISTONE ACETYLTRANSFERASE-RELATED"/>
    <property type="match status" value="1"/>
</dbReference>
<gene>
    <name evidence="7" type="ORF">SAMN05660653_01786</name>
</gene>
<dbReference type="Pfam" id="PF16199">
    <property type="entry name" value="Radical_SAM_C"/>
    <property type="match status" value="1"/>
</dbReference>
<keyword evidence="3" id="KW-0479">Metal-binding</keyword>
<evidence type="ECO:0000256" key="2">
    <source>
        <dbReference type="ARBA" id="ARBA00022691"/>
    </source>
</evidence>
<protein>
    <submittedName>
        <fullName evidence="7">Radical_SAM C-terminal domain-containing protein</fullName>
    </submittedName>
</protein>
<sequence length="236" mass="26827">MNMIELGIQSFDQKVLQASGRGYDPETAEMACSLVRESGLQLGVQLMPGLPESAMQSWLHDVRRTCALLPEAVRIYPCLVLKDTLLARQFYAGNYRPWSLPFTTWAISQALLRLWKHGIPVIRIGLAPEHDLFSAILDGPWHPAMGYLAKSHALKACILHHLSVLPDVPLHLNIPKRFAAEFWGHGREHAETWLRYGLSPSHVRTWEHFFFMITEADPVNFTDSARVARVARRRSI</sequence>
<dbReference type="GO" id="GO:0046872">
    <property type="term" value="F:metal ion binding"/>
    <property type="evidence" value="ECO:0007669"/>
    <property type="project" value="UniProtKB-KW"/>
</dbReference>
<accession>A0A1G6CWP9</accession>
<dbReference type="AlphaFoldDB" id="A0A1G6CWP9"/>
<evidence type="ECO:0000256" key="5">
    <source>
        <dbReference type="ARBA" id="ARBA00023014"/>
    </source>
</evidence>
<dbReference type="Proteomes" id="UP000198771">
    <property type="component" value="Unassembled WGS sequence"/>
</dbReference>
<evidence type="ECO:0000256" key="4">
    <source>
        <dbReference type="ARBA" id="ARBA00023004"/>
    </source>
</evidence>
<dbReference type="GO" id="GO:0005737">
    <property type="term" value="C:cytoplasm"/>
    <property type="evidence" value="ECO:0007669"/>
    <property type="project" value="TreeGrafter"/>
</dbReference>
<dbReference type="STRING" id="617002.SAMN05660653_01786"/>
<reference evidence="7 8" key="1">
    <citation type="submission" date="2016-10" db="EMBL/GenBank/DDBJ databases">
        <authorList>
            <person name="de Groot N.N."/>
        </authorList>
    </citation>
    <scope>NUCLEOTIDE SEQUENCE [LARGE SCALE GENOMIC DNA]</scope>
    <source>
        <strain evidence="7 8">ASO4-2</strain>
    </source>
</reference>
<dbReference type="SUPFAM" id="SSF102114">
    <property type="entry name" value="Radical SAM enzymes"/>
    <property type="match status" value="1"/>
</dbReference>
<keyword evidence="5" id="KW-0411">Iron-sulfur</keyword>
<evidence type="ECO:0000259" key="6">
    <source>
        <dbReference type="Pfam" id="PF16199"/>
    </source>
</evidence>
<evidence type="ECO:0000256" key="1">
    <source>
        <dbReference type="ARBA" id="ARBA00022485"/>
    </source>
</evidence>
<proteinExistence type="predicted"/>
<dbReference type="InterPro" id="IPR058240">
    <property type="entry name" value="rSAM_sf"/>
</dbReference>
<dbReference type="PANTHER" id="PTHR11135:SF0">
    <property type="entry name" value="ELONGATOR COMPLEX PROTEIN 3"/>
    <property type="match status" value="1"/>
</dbReference>
<organism evidence="7 8">
    <name type="scientific">Desulfonatronum thiosulfatophilum</name>
    <dbReference type="NCBI Taxonomy" id="617002"/>
    <lineage>
        <taxon>Bacteria</taxon>
        <taxon>Pseudomonadati</taxon>
        <taxon>Thermodesulfobacteriota</taxon>
        <taxon>Desulfovibrionia</taxon>
        <taxon>Desulfovibrionales</taxon>
        <taxon>Desulfonatronaceae</taxon>
        <taxon>Desulfonatronum</taxon>
    </lineage>
</organism>
<dbReference type="GO" id="GO:0002926">
    <property type="term" value="P:tRNA wobble base 5-methoxycarbonylmethyl-2-thiouridinylation"/>
    <property type="evidence" value="ECO:0007669"/>
    <property type="project" value="TreeGrafter"/>
</dbReference>
<name>A0A1G6CWP9_9BACT</name>
<keyword evidence="1" id="KW-0004">4Fe-4S</keyword>
<dbReference type="InterPro" id="IPR032432">
    <property type="entry name" value="Radical_SAM_C"/>
</dbReference>
<dbReference type="GO" id="GO:0051539">
    <property type="term" value="F:4 iron, 4 sulfur cluster binding"/>
    <property type="evidence" value="ECO:0007669"/>
    <property type="project" value="UniProtKB-KW"/>
</dbReference>
<dbReference type="InterPro" id="IPR039661">
    <property type="entry name" value="ELP3"/>
</dbReference>
<keyword evidence="8" id="KW-1185">Reference proteome</keyword>
<evidence type="ECO:0000256" key="3">
    <source>
        <dbReference type="ARBA" id="ARBA00022723"/>
    </source>
</evidence>
<evidence type="ECO:0000313" key="8">
    <source>
        <dbReference type="Proteomes" id="UP000198771"/>
    </source>
</evidence>
<keyword evidence="2" id="KW-0949">S-adenosyl-L-methionine</keyword>